<name>A0A9Q3H738_9BASI</name>
<protein>
    <submittedName>
        <fullName evidence="2">Uncharacterized protein</fullName>
    </submittedName>
</protein>
<gene>
    <name evidence="2" type="ORF">O181_031979</name>
</gene>
<dbReference type="InterPro" id="IPR004242">
    <property type="entry name" value="Transposase_21"/>
</dbReference>
<dbReference type="Proteomes" id="UP000765509">
    <property type="component" value="Unassembled WGS sequence"/>
</dbReference>
<feature type="region of interest" description="Disordered" evidence="1">
    <location>
        <begin position="51"/>
        <end position="83"/>
    </location>
</feature>
<sequence>MELCTCPKCRQNTITDSKGHTHHGLFVHRTTRGRHWAKFLKQEDDQISQINQKDSLKSTPRTITSSTRKEKKSTSYSDDENESLPERSTEYEIICLIMRFIMWLHLVCGLSKLNCKRARDDLVEIILSLSGRFGFDCKFVSSTPHDVRTMNKRLNLEASFERYVCCLKCFSLYDIETAPDDCGYQAASKSQPCGAELFKSNPVSGMLKTQFFSETQQKTRIQSDGLVQLSGQRRPRVPHSTFVTQSITEWLKWFFSLPIVEESIDQWAHDLKAQDSDSVCDVAQGQVWKKLFSSNCTGSGLYLGFSLFIDWFNPLKNKLAGNQLSMGIISLNCLNLPPRLRYQKKYTCLAGIIPSPNQPTMITINNVLRPIIDEIYELNNGLTISTPEYPHGRKVVVKVVTLVGDIVAAHKAAGFKSHSANKFCSWCEVNASDRHKLKLGRPRTGRKVLEAANHWKDTLSEFSREKVAIRTGVRWSELNRLPYWDPVLNVSLGVMHNWFEGVLQHHFISRWGFDFKQTETNENSEGIKISQQSQSEDSEMVTSNEINRSFESNDENSGYLSEDLKKRIRERVCEVIVPKGVTRIPPLVGKSQIGKLKASEWHCLFSVYLPLVFLEAIWEIAVNDYTGKSFELLLNFGALVQCTNIVGSKVVKKEDPLRFAENYNTYQNTSLNLFPQCRNVPNHHYAMHIPEQLRYWGPPMGISEFPGERLIGEIQNLKCNFLPGSMEETFMSKFCQRQRLEVFKDQKTDNEEKSLHKNLEFNDETYFALLQYLKKSHPDLRDYSMLPHPDNSLVLRKFARNLKSINWLTGLKLSMEAPNDFVKFKSGLNEQFGRIRSILDLSDPKIHSGPLIVLEEYELVNNRGQDFKQVEIILNGLELAHVVPTQRLVYEVSARFLISLRIKERGNDEKGKGRNVCLLLYQWDSNPSGAQQSAEIHDDCFPYHTFDHSCHNPNNDIPNHPQNLWKFFVSHFINPVVEGGPEAILEELLNSLTVPGFTLHQLCLKVNTPIFFSRSSNILQGL</sequence>
<accession>A0A9Q3H738</accession>
<dbReference type="PANTHER" id="PTHR46579">
    <property type="entry name" value="F5/8 TYPE C DOMAIN-CONTAINING PROTEIN-RELATED"/>
    <property type="match status" value="1"/>
</dbReference>
<feature type="compositionally biased region" description="Polar residues" evidence="1">
    <location>
        <begin position="51"/>
        <end position="63"/>
    </location>
</feature>
<reference evidence="2" key="1">
    <citation type="submission" date="2021-03" db="EMBL/GenBank/DDBJ databases">
        <title>Draft genome sequence of rust myrtle Austropuccinia psidii MF-1, a brazilian biotype.</title>
        <authorList>
            <person name="Quecine M.C."/>
            <person name="Pachon D.M.R."/>
            <person name="Bonatelli M.L."/>
            <person name="Correr F.H."/>
            <person name="Franceschini L.M."/>
            <person name="Leite T.F."/>
            <person name="Margarido G.R.A."/>
            <person name="Almeida C.A."/>
            <person name="Ferrarezi J.A."/>
            <person name="Labate C.A."/>
        </authorList>
    </citation>
    <scope>NUCLEOTIDE SEQUENCE</scope>
    <source>
        <strain evidence="2">MF-1</strain>
    </source>
</reference>
<evidence type="ECO:0000313" key="2">
    <source>
        <dbReference type="EMBL" id="MBW0492264.1"/>
    </source>
</evidence>
<proteinExistence type="predicted"/>
<dbReference type="Pfam" id="PF02992">
    <property type="entry name" value="Transposase_21"/>
    <property type="match status" value="1"/>
</dbReference>
<evidence type="ECO:0000256" key="1">
    <source>
        <dbReference type="SAM" id="MobiDB-lite"/>
    </source>
</evidence>
<organism evidence="2 3">
    <name type="scientific">Austropuccinia psidii MF-1</name>
    <dbReference type="NCBI Taxonomy" id="1389203"/>
    <lineage>
        <taxon>Eukaryota</taxon>
        <taxon>Fungi</taxon>
        <taxon>Dikarya</taxon>
        <taxon>Basidiomycota</taxon>
        <taxon>Pucciniomycotina</taxon>
        <taxon>Pucciniomycetes</taxon>
        <taxon>Pucciniales</taxon>
        <taxon>Sphaerophragmiaceae</taxon>
        <taxon>Austropuccinia</taxon>
    </lineage>
</organism>
<comment type="caution">
    <text evidence="2">The sequence shown here is derived from an EMBL/GenBank/DDBJ whole genome shotgun (WGS) entry which is preliminary data.</text>
</comment>
<dbReference type="EMBL" id="AVOT02011503">
    <property type="protein sequence ID" value="MBW0492264.1"/>
    <property type="molecule type" value="Genomic_DNA"/>
</dbReference>
<keyword evidence="3" id="KW-1185">Reference proteome</keyword>
<dbReference type="PANTHER" id="PTHR46579:SF1">
    <property type="entry name" value="F5_8 TYPE C DOMAIN-CONTAINING PROTEIN"/>
    <property type="match status" value="1"/>
</dbReference>
<dbReference type="AlphaFoldDB" id="A0A9Q3H738"/>
<dbReference type="OrthoDB" id="3247418at2759"/>
<evidence type="ECO:0000313" key="3">
    <source>
        <dbReference type="Proteomes" id="UP000765509"/>
    </source>
</evidence>